<dbReference type="Proteomes" id="UP000005496">
    <property type="component" value="Unassembled WGS sequence"/>
</dbReference>
<organism evidence="3 4">
    <name type="scientific">Desulfonatronospira thiodismutans ASO3-1</name>
    <dbReference type="NCBI Taxonomy" id="555779"/>
    <lineage>
        <taxon>Bacteria</taxon>
        <taxon>Pseudomonadati</taxon>
        <taxon>Thermodesulfobacteriota</taxon>
        <taxon>Desulfovibrionia</taxon>
        <taxon>Desulfovibrionales</taxon>
        <taxon>Desulfonatronovibrionaceae</taxon>
        <taxon>Desulfonatronospira</taxon>
    </lineage>
</organism>
<dbReference type="OrthoDB" id="9760688at2"/>
<dbReference type="EMBL" id="ACJN02000003">
    <property type="protein sequence ID" value="EFI34134.1"/>
    <property type="molecule type" value="Genomic_DNA"/>
</dbReference>
<keyword evidence="4" id="KW-1185">Reference proteome</keyword>
<dbReference type="InterPro" id="IPR051199">
    <property type="entry name" value="LPS_LOS_Heptosyltrfase"/>
</dbReference>
<dbReference type="CDD" id="cd03789">
    <property type="entry name" value="GT9_LPS_heptosyltransferase"/>
    <property type="match status" value="1"/>
</dbReference>
<dbReference type="AlphaFoldDB" id="D6STW8"/>
<dbReference type="InterPro" id="IPR002201">
    <property type="entry name" value="Glyco_trans_9"/>
</dbReference>
<accession>D6STW8</accession>
<dbReference type="Gene3D" id="3.40.50.2000">
    <property type="entry name" value="Glycogen Phosphorylase B"/>
    <property type="match status" value="2"/>
</dbReference>
<dbReference type="PANTHER" id="PTHR30160">
    <property type="entry name" value="TETRAACYLDISACCHARIDE 4'-KINASE-RELATED"/>
    <property type="match status" value="1"/>
</dbReference>
<proteinExistence type="predicted"/>
<reference evidence="3" key="1">
    <citation type="submission" date="2010-05" db="EMBL/GenBank/DDBJ databases">
        <title>The draft genome of Desulfonatronospira thiodismutans ASO3-1.</title>
        <authorList>
            <consortium name="US DOE Joint Genome Institute (JGI-PGF)"/>
            <person name="Lucas S."/>
            <person name="Copeland A."/>
            <person name="Lapidus A."/>
            <person name="Cheng J.-F."/>
            <person name="Bruce D."/>
            <person name="Goodwin L."/>
            <person name="Pitluck S."/>
            <person name="Chertkov O."/>
            <person name="Brettin T."/>
            <person name="Detter J.C."/>
            <person name="Han C."/>
            <person name="Land M.L."/>
            <person name="Hauser L."/>
            <person name="Kyrpides N."/>
            <person name="Mikhailova N."/>
            <person name="Muyzer G."/>
            <person name="Woyke T."/>
        </authorList>
    </citation>
    <scope>NUCLEOTIDE SEQUENCE [LARGE SCALE GENOMIC DNA]</scope>
    <source>
        <strain evidence="3">ASO3-1</strain>
    </source>
</reference>
<dbReference type="RefSeq" id="WP_008871483.1">
    <property type="nucleotide sequence ID" value="NZ_ACJN02000003.1"/>
</dbReference>
<dbReference type="eggNOG" id="COG0859">
    <property type="taxonomic scope" value="Bacteria"/>
</dbReference>
<dbReference type="SUPFAM" id="SSF53756">
    <property type="entry name" value="UDP-Glycosyltransferase/glycogen phosphorylase"/>
    <property type="match status" value="1"/>
</dbReference>
<gene>
    <name evidence="3" type="ORF">Dthio_PD1476</name>
</gene>
<dbReference type="GO" id="GO:0005829">
    <property type="term" value="C:cytosol"/>
    <property type="evidence" value="ECO:0007669"/>
    <property type="project" value="TreeGrafter"/>
</dbReference>
<evidence type="ECO:0000313" key="3">
    <source>
        <dbReference type="EMBL" id="EFI34134.1"/>
    </source>
</evidence>
<dbReference type="GO" id="GO:0008713">
    <property type="term" value="F:ADP-heptose-lipopolysaccharide heptosyltransferase activity"/>
    <property type="evidence" value="ECO:0007669"/>
    <property type="project" value="TreeGrafter"/>
</dbReference>
<dbReference type="Pfam" id="PF01075">
    <property type="entry name" value="Glyco_transf_9"/>
    <property type="match status" value="1"/>
</dbReference>
<name>D6STW8_9BACT</name>
<sequence>MSFRRIGIWQTAFLGDAVLTLPLLQNLARAFPGAHMTYFVRKGLGPLFEPDPGLQVQEVDKYGRDSGPLGMIRTLASIRRQGFDLWVSPHTSFRSAAISAFSGIPTRIGYDSPRFNRAAYTHTCSRRFDQLEEIERVLQLLSPISVPALETWPGLHLHPLAREKAGEFRAKHTTGPVLGVHPGSTWATKKWPGAYFAEVIDMVHDNLDMQVMLFAGPGEEKAAREIKDLVRRQDLLLDLSGRLDLPGLAAFLQGLDCYLCNDSGPMHLAWTQNTPVAALFGPTTRSLGFFPRGEHSTVLETDLECRPCGLHGSKSCPQGHHRCMLDLTPKKVFDVIREKIHARQ</sequence>
<evidence type="ECO:0000256" key="1">
    <source>
        <dbReference type="ARBA" id="ARBA00022676"/>
    </source>
</evidence>
<keyword evidence="2 3" id="KW-0808">Transferase</keyword>
<dbReference type="GO" id="GO:0009244">
    <property type="term" value="P:lipopolysaccharide core region biosynthetic process"/>
    <property type="evidence" value="ECO:0007669"/>
    <property type="project" value="TreeGrafter"/>
</dbReference>
<comment type="caution">
    <text evidence="3">The sequence shown here is derived from an EMBL/GenBank/DDBJ whole genome shotgun (WGS) entry which is preliminary data.</text>
</comment>
<evidence type="ECO:0000313" key="4">
    <source>
        <dbReference type="Proteomes" id="UP000005496"/>
    </source>
</evidence>
<evidence type="ECO:0000256" key="2">
    <source>
        <dbReference type="ARBA" id="ARBA00022679"/>
    </source>
</evidence>
<protein>
    <submittedName>
        <fullName evidence="3">Glycosyl transferase family 9</fullName>
    </submittedName>
</protein>
<keyword evidence="1" id="KW-0328">Glycosyltransferase</keyword>